<proteinExistence type="predicted"/>
<sequence length="726" mass="84109">MLASNVLKLRLDRIEQQGHHLSVKDQLKLVTLAQPELTASFYTQFFHQILPKHWSFQHHTAEDIQCSLRLILLIDQVFIRHYSKHAYRYEWFEQGLLFRLQYAKQALSASERAEIIAHLDQCKDSALKLSILKQLKDEYDDIQLTLALAELSYRLADWPTAIENYHELLQQQPAQPEQVYYNFIHCLLSRNHYVNEQGHSDVVEALEHLGNLDQIQQQARYQQLTHWAVSLILPETLQAEAINGENPFSDIQQKLKEIGYSLNHWLSADEFRIPYYKNIVETAPKLLNNQEIVMHLDRHKVANHALQTIFSDRDLKLVSGVNASSHSLGFIWNYLQINPLVLDALVTASNGEPEAFYNLKQIPAPNFDHQAALLQLSSYLAKQQVAYNLTQQGHSIEFVEHAHLTGFDLIVDGTPMQVKCSLERESIEDFAKSHPHIAIIVNIELADLQEHYPSVFADLALSYESVQRTAQNSLQGSGHVDDYLPVPLMNTGFAVYRNFNKTRHQLSIRPDWQYKPNQSLVKNSLAIGAAIGGIVSGSIGAFVVGSFAVYRTWRIQKIEQRKPLQEKQQLLMQRDHLMYLLVDFAEWFNHNLLKYRVDLYAYQLRQIEMKLMGKIPELVLSTTLFAYKFEAHQRAEKLYHWIEKQLAHDNPKYRIQAGWVALAQSSQFISIELKQRVQELNLELEKYKKMTQYGLTLSSLEQSDAHRKLHQQMTAMDRRFKVPSQS</sequence>
<protein>
    <submittedName>
        <fullName evidence="2">Uncharacterized protein</fullName>
    </submittedName>
</protein>
<name>A0A150HSR2_9GAMM</name>
<evidence type="ECO:0000256" key="1">
    <source>
        <dbReference type="SAM" id="Phobius"/>
    </source>
</evidence>
<keyword evidence="1" id="KW-1133">Transmembrane helix</keyword>
<dbReference type="RefSeq" id="WP_061525055.1">
    <property type="nucleotide sequence ID" value="NZ_JRHX01000068.1"/>
</dbReference>
<evidence type="ECO:0000313" key="2">
    <source>
        <dbReference type="EMBL" id="KXZ69813.1"/>
    </source>
</evidence>
<keyword evidence="1" id="KW-0812">Transmembrane</keyword>
<dbReference type="AlphaFoldDB" id="A0A150HSR2"/>
<dbReference type="EMBL" id="JRHX01000068">
    <property type="protein sequence ID" value="KXZ69813.1"/>
    <property type="molecule type" value="Genomic_DNA"/>
</dbReference>
<feature type="transmembrane region" description="Helical" evidence="1">
    <location>
        <begin position="525"/>
        <end position="550"/>
    </location>
</feature>
<organism evidence="2 3">
    <name type="scientific">Acinetobacter venetianus</name>
    <dbReference type="NCBI Taxonomy" id="52133"/>
    <lineage>
        <taxon>Bacteria</taxon>
        <taxon>Pseudomonadati</taxon>
        <taxon>Pseudomonadota</taxon>
        <taxon>Gammaproteobacteria</taxon>
        <taxon>Moraxellales</taxon>
        <taxon>Moraxellaceae</taxon>
        <taxon>Acinetobacter</taxon>
    </lineage>
</organism>
<accession>A0A150HSR2</accession>
<reference evidence="2 3" key="1">
    <citation type="journal article" date="2016" name="Sci. Rep.">
        <title>Genomic and phenotypic characterization of the species Acinetobacter venetianus.</title>
        <authorList>
            <person name="Fondi M."/>
            <person name="Maida I."/>
            <person name="Perrin E."/>
            <person name="Orlandini V."/>
            <person name="La Torre L."/>
            <person name="Bosi E."/>
            <person name="Negroni A."/>
            <person name="Zanaroli G."/>
            <person name="Fava F."/>
            <person name="Decorosi F."/>
            <person name="Giovannetti L."/>
            <person name="Viti C."/>
            <person name="Vaneechoutte M."/>
            <person name="Dijkshoorn L."/>
            <person name="Fani R."/>
        </authorList>
    </citation>
    <scope>NUCLEOTIDE SEQUENCE [LARGE SCALE GENOMIC DNA]</scope>
    <source>
        <strain evidence="2 3">LUH13518</strain>
    </source>
</reference>
<dbReference type="PATRIC" id="fig|52133.19.peg.2281"/>
<comment type="caution">
    <text evidence="2">The sequence shown here is derived from an EMBL/GenBank/DDBJ whole genome shotgun (WGS) entry which is preliminary data.</text>
</comment>
<gene>
    <name evidence="2" type="ORF">AVENLUH13518_02264</name>
</gene>
<keyword evidence="1" id="KW-0472">Membrane</keyword>
<evidence type="ECO:0000313" key="3">
    <source>
        <dbReference type="Proteomes" id="UP000075544"/>
    </source>
</evidence>
<dbReference type="Proteomes" id="UP000075544">
    <property type="component" value="Unassembled WGS sequence"/>
</dbReference>